<evidence type="ECO:0000313" key="2">
    <source>
        <dbReference type="Proteomes" id="UP001230156"/>
    </source>
</evidence>
<dbReference type="RefSeq" id="WP_379956369.1">
    <property type="nucleotide sequence ID" value="NZ_JAUYVI010000004.1"/>
</dbReference>
<dbReference type="Pfam" id="PF10098">
    <property type="entry name" value="DUF2336"/>
    <property type="match status" value="1"/>
</dbReference>
<evidence type="ECO:0000313" key="1">
    <source>
        <dbReference type="EMBL" id="MDQ7248888.1"/>
    </source>
</evidence>
<accession>A0ABU0YQ24</accession>
<dbReference type="EMBL" id="JAUYVI010000004">
    <property type="protein sequence ID" value="MDQ7248888.1"/>
    <property type="molecule type" value="Genomic_DNA"/>
</dbReference>
<name>A0ABU0YQ24_9PROT</name>
<protein>
    <submittedName>
        <fullName evidence="1">DUF2336 domain-containing protein</fullName>
    </submittedName>
</protein>
<keyword evidence="2" id="KW-1185">Reference proteome</keyword>
<dbReference type="Proteomes" id="UP001230156">
    <property type="component" value="Unassembled WGS sequence"/>
</dbReference>
<sequence>MALEPLSAEQLISLARQKSDQAREQLFEAMGDVFLERNTVLTLQERALITDILEKLIREVSREIRRKLAVKLAEAPGTPRELAVLLANDEIDIASPVLIRSKVLEDADLIEIVRNRSTQHLLAIAMRRDLSTAVADALVESGEKDVIRTLLENQDAHISRATMAYLVEQSKAVDEFQEPLVKRRDLPGDLARRMCLWVSAAIRQSLLERFSIDVDKLDDSLEPIAREEAERLQEADPDAAGALAQALGEGRKLTPRLLMQTLRRGEVPLFEAMLAEMSGLRPALIRRLCYEPGGQGLAVVARGIGLSREEFASIYLLTRKARPGGMSLDPADLGRALEFFDRINHGNAATVIGRWRRDPDYLYAIRSVEEQQGRQRA</sequence>
<dbReference type="InterPro" id="IPR019285">
    <property type="entry name" value="DUF2336"/>
</dbReference>
<comment type="caution">
    <text evidence="1">The sequence shown here is derived from an EMBL/GenBank/DDBJ whole genome shotgun (WGS) entry which is preliminary data.</text>
</comment>
<proteinExistence type="predicted"/>
<gene>
    <name evidence="1" type="ORF">Q8A70_14480</name>
</gene>
<organism evidence="1 2">
    <name type="scientific">Dongia sedimenti</name>
    <dbReference type="NCBI Taxonomy" id="3064282"/>
    <lineage>
        <taxon>Bacteria</taxon>
        <taxon>Pseudomonadati</taxon>
        <taxon>Pseudomonadota</taxon>
        <taxon>Alphaproteobacteria</taxon>
        <taxon>Rhodospirillales</taxon>
        <taxon>Dongiaceae</taxon>
        <taxon>Dongia</taxon>
    </lineage>
</organism>
<reference evidence="2" key="1">
    <citation type="submission" date="2023-08" db="EMBL/GenBank/DDBJ databases">
        <title>Rhodospirillaceae gen. nov., a novel taxon isolated from the Yangtze River Yuezi River estuary sludge.</title>
        <authorList>
            <person name="Ruan L."/>
        </authorList>
    </citation>
    <scope>NUCLEOTIDE SEQUENCE [LARGE SCALE GENOMIC DNA]</scope>
    <source>
        <strain evidence="2">R-7</strain>
    </source>
</reference>